<dbReference type="Pfam" id="PF05193">
    <property type="entry name" value="Peptidase_M16_C"/>
    <property type="match status" value="1"/>
</dbReference>
<dbReference type="Proteomes" id="UP000183922">
    <property type="component" value="Unassembled WGS sequence"/>
</dbReference>
<dbReference type="GO" id="GO:0046872">
    <property type="term" value="F:metal ion binding"/>
    <property type="evidence" value="ECO:0007669"/>
    <property type="project" value="InterPro"/>
</dbReference>
<accession>A0A1J5FKN6</accession>
<feature type="domain" description="Peptidase M16 N-terminal" evidence="2">
    <location>
        <begin position="16"/>
        <end position="159"/>
    </location>
</feature>
<dbReference type="InterPro" id="IPR011765">
    <property type="entry name" value="Pept_M16_N"/>
</dbReference>
<dbReference type="Pfam" id="PF00675">
    <property type="entry name" value="Peptidase_M16"/>
    <property type="match status" value="1"/>
</dbReference>
<comment type="similarity">
    <text evidence="1">Belongs to the peptidase M16 family.</text>
</comment>
<evidence type="ECO:0000313" key="5">
    <source>
        <dbReference type="Proteomes" id="UP000183922"/>
    </source>
</evidence>
<dbReference type="SUPFAM" id="SSF63411">
    <property type="entry name" value="LuxS/MPP-like metallohydrolase"/>
    <property type="match status" value="2"/>
</dbReference>
<reference evidence="4 5" key="1">
    <citation type="journal article" date="2016" name="Environ. Microbiol.">
        <title>Genomic resolution of a cold subsurface aquifer community provides metabolic insights for novel microbes adapted to high CO concentrations.</title>
        <authorList>
            <person name="Probst A.J."/>
            <person name="Castelle C.J."/>
            <person name="Singh A."/>
            <person name="Brown C.T."/>
            <person name="Anantharaman K."/>
            <person name="Sharon I."/>
            <person name="Hug L.A."/>
            <person name="Burstein D."/>
            <person name="Emerson J.B."/>
            <person name="Thomas B.C."/>
            <person name="Banfield J.F."/>
        </authorList>
    </citation>
    <scope>NUCLEOTIDE SEQUENCE [LARGE SCALE GENOMIC DNA]</scope>
    <source>
        <strain evidence="4">CG2_30_39_24</strain>
    </source>
</reference>
<organism evidence="4 5">
    <name type="scientific">Candidatus Kuenenbacteria bacterium CG2_30_39_24</name>
    <dbReference type="NCBI Taxonomy" id="1805236"/>
    <lineage>
        <taxon>Bacteria</taxon>
        <taxon>Candidatus Kueneniibacteriota</taxon>
    </lineage>
</organism>
<proteinExistence type="inferred from homology"/>
<dbReference type="PANTHER" id="PTHR11851:SF49">
    <property type="entry name" value="MITOCHONDRIAL-PROCESSING PEPTIDASE SUBUNIT ALPHA"/>
    <property type="match status" value="1"/>
</dbReference>
<feature type="domain" description="Peptidase M16 C-terminal" evidence="3">
    <location>
        <begin position="167"/>
        <end position="341"/>
    </location>
</feature>
<evidence type="ECO:0008006" key="6">
    <source>
        <dbReference type="Google" id="ProtNLM"/>
    </source>
</evidence>
<dbReference type="AlphaFoldDB" id="A0A1J5FKN6"/>
<evidence type="ECO:0000313" key="4">
    <source>
        <dbReference type="EMBL" id="OIP55568.1"/>
    </source>
</evidence>
<evidence type="ECO:0000259" key="2">
    <source>
        <dbReference type="Pfam" id="PF00675"/>
    </source>
</evidence>
<protein>
    <recommendedName>
        <fullName evidence="6">Peptidase M16</fullName>
    </recommendedName>
</protein>
<evidence type="ECO:0000256" key="1">
    <source>
        <dbReference type="ARBA" id="ARBA00007261"/>
    </source>
</evidence>
<comment type="caution">
    <text evidence="4">The sequence shown here is derived from an EMBL/GenBank/DDBJ whole genome shotgun (WGS) entry which is preliminary data.</text>
</comment>
<sequence length="422" mass="47411">MYKLTTLKNKLRIITHFMPHSHGVTSGIFVGAGSRFEADNLAGISHFAEHMFYKGTEKRSTPADVARAIEGVGGYTNAATSQDYTFFYNCVPARHIHFALDFLADIINHSLFDEAAIQREKAVILEELNMYLDTPTRYIYDLIMKTVWPNNSLGRDIIGRRTSLAAISRASLMPYLENTYQPQNMVLVVAGKVSHAEVVRDVKKYFAQNKNGRVLRFKKVTGGQTQARVLIHPKATDQVHLCLAVPALPRGHRQENTLALLDAILGSGMSSRLFLNIREKRGLCYYINSFTEQFADTGIFGITAGLNTGKIKEAIKAILAELKLISQVKVSRAEFNKAQEYLCGNISLQLDSTDNLAVHYGSQALFYQRIKTPEQKIKELLQVKENDIIKLARMLFPKNRLNLAVIGPFKQSANNKFLKLLN</sequence>
<gene>
    <name evidence="4" type="ORF">AUK13_02700</name>
</gene>
<dbReference type="InterPro" id="IPR007863">
    <property type="entry name" value="Peptidase_M16_C"/>
</dbReference>
<dbReference type="Gene3D" id="3.30.830.10">
    <property type="entry name" value="Metalloenzyme, LuxS/M16 peptidase-like"/>
    <property type="match status" value="2"/>
</dbReference>
<name>A0A1J5FKN6_9BACT</name>
<dbReference type="PANTHER" id="PTHR11851">
    <property type="entry name" value="METALLOPROTEASE"/>
    <property type="match status" value="1"/>
</dbReference>
<dbReference type="EMBL" id="MNYR01000041">
    <property type="protein sequence ID" value="OIP55568.1"/>
    <property type="molecule type" value="Genomic_DNA"/>
</dbReference>
<dbReference type="InterPro" id="IPR050361">
    <property type="entry name" value="MPP/UQCRC_Complex"/>
</dbReference>
<dbReference type="STRING" id="1805236.AUK13_02700"/>
<dbReference type="InterPro" id="IPR011249">
    <property type="entry name" value="Metalloenz_LuxS/M16"/>
</dbReference>
<evidence type="ECO:0000259" key="3">
    <source>
        <dbReference type="Pfam" id="PF05193"/>
    </source>
</evidence>